<dbReference type="PANTHER" id="PTHR10859">
    <property type="entry name" value="GLYCOSYL TRANSFERASE"/>
    <property type="match status" value="1"/>
</dbReference>
<accession>A0A6G1HXW7</accession>
<evidence type="ECO:0000256" key="12">
    <source>
        <dbReference type="ARBA" id="ARBA00045097"/>
    </source>
</evidence>
<evidence type="ECO:0000313" key="16">
    <source>
        <dbReference type="EMBL" id="KAF2400903.1"/>
    </source>
</evidence>
<keyword evidence="11 14" id="KW-0472">Membrane</keyword>
<feature type="domain" description="Glycosyltransferase 2-like" evidence="15">
    <location>
        <begin position="94"/>
        <end position="226"/>
    </location>
</feature>
<sequence length="366" mass="39167">MSALAPVLADALDTLRQIPLPVLLAGLAALVLAVALSSYTLLTLVAPRPRPPTARENTYRTNLPPTGAPSDSLPLPSAYTSDPFTLPSSSVYISVVVPAYNEAARLPGMLEEAIEVLQSVYTPLGLEWEIIVVSDGSSDATVRTALEFAVAHARPEPVGVAGPWREGGKGTRIPHGVIRVVELERNRGKGGAVVHGLRHVRGLWVLFADADGATRFADLPGLVKVGAEKSDAQHRVVVVGSRAHLVGSEAVVKRSLLRNFLMHCFHLLIRLMTPAATSAIRDTQCGFKLLSRAALPHIVPHMHSEGWIFDIELLMLAEAAGIPMAEVPVAWKEVGGSKLSVIKDSIAMAWGLAVLRAAWAFGVYKR</sequence>
<evidence type="ECO:0000313" key="17">
    <source>
        <dbReference type="Proteomes" id="UP000799640"/>
    </source>
</evidence>
<name>A0A6G1HXW7_9PEZI</name>
<keyword evidence="5" id="KW-0328">Glycosyltransferase</keyword>
<dbReference type="CDD" id="cd04188">
    <property type="entry name" value="DPG_synthase"/>
    <property type="match status" value="1"/>
</dbReference>
<evidence type="ECO:0000256" key="4">
    <source>
        <dbReference type="ARBA" id="ARBA00012583"/>
    </source>
</evidence>
<keyword evidence="7 14" id="KW-0812">Transmembrane</keyword>
<evidence type="ECO:0000256" key="9">
    <source>
        <dbReference type="ARBA" id="ARBA00022968"/>
    </source>
</evidence>
<dbReference type="EC" id="2.4.1.117" evidence="4"/>
<dbReference type="InterPro" id="IPR001173">
    <property type="entry name" value="Glyco_trans_2-like"/>
</dbReference>
<feature type="region of interest" description="Disordered" evidence="13">
    <location>
        <begin position="50"/>
        <end position="74"/>
    </location>
</feature>
<evidence type="ECO:0000259" key="15">
    <source>
        <dbReference type="Pfam" id="PF00535"/>
    </source>
</evidence>
<evidence type="ECO:0000256" key="3">
    <source>
        <dbReference type="ARBA" id="ARBA00006739"/>
    </source>
</evidence>
<dbReference type="EMBL" id="ML996694">
    <property type="protein sequence ID" value="KAF2400903.1"/>
    <property type="molecule type" value="Genomic_DNA"/>
</dbReference>
<comment type="subcellular location">
    <subcellularLocation>
        <location evidence="1">Endoplasmic reticulum membrane</location>
        <topology evidence="1">Single-pass membrane protein</topology>
    </subcellularLocation>
</comment>
<evidence type="ECO:0000256" key="14">
    <source>
        <dbReference type="SAM" id="Phobius"/>
    </source>
</evidence>
<evidence type="ECO:0000256" key="1">
    <source>
        <dbReference type="ARBA" id="ARBA00004389"/>
    </source>
</evidence>
<dbReference type="SUPFAM" id="SSF53448">
    <property type="entry name" value="Nucleotide-diphospho-sugar transferases"/>
    <property type="match status" value="1"/>
</dbReference>
<evidence type="ECO:0000256" key="8">
    <source>
        <dbReference type="ARBA" id="ARBA00022824"/>
    </source>
</evidence>
<evidence type="ECO:0000256" key="7">
    <source>
        <dbReference type="ARBA" id="ARBA00022692"/>
    </source>
</evidence>
<comment type="similarity">
    <text evidence="3">Belongs to the glycosyltransferase 2 family.</text>
</comment>
<evidence type="ECO:0000256" key="10">
    <source>
        <dbReference type="ARBA" id="ARBA00022989"/>
    </source>
</evidence>
<keyword evidence="8" id="KW-0256">Endoplasmic reticulum</keyword>
<protein>
    <recommendedName>
        <fullName evidence="4">dolichyl-phosphate beta-glucosyltransferase</fullName>
        <ecNumber evidence="4">2.4.1.117</ecNumber>
    </recommendedName>
</protein>
<dbReference type="InterPro" id="IPR029044">
    <property type="entry name" value="Nucleotide-diphossugar_trans"/>
</dbReference>
<evidence type="ECO:0000256" key="2">
    <source>
        <dbReference type="ARBA" id="ARBA00004922"/>
    </source>
</evidence>
<feature type="compositionally biased region" description="Polar residues" evidence="13">
    <location>
        <begin position="55"/>
        <end position="64"/>
    </location>
</feature>
<dbReference type="GO" id="GO:0006487">
    <property type="term" value="P:protein N-linked glycosylation"/>
    <property type="evidence" value="ECO:0007669"/>
    <property type="project" value="TreeGrafter"/>
</dbReference>
<gene>
    <name evidence="16" type="ORF">EJ06DRAFT_493470</name>
</gene>
<dbReference type="GO" id="GO:0005789">
    <property type="term" value="C:endoplasmic reticulum membrane"/>
    <property type="evidence" value="ECO:0007669"/>
    <property type="project" value="UniProtKB-SubCell"/>
</dbReference>
<evidence type="ECO:0000256" key="6">
    <source>
        <dbReference type="ARBA" id="ARBA00022679"/>
    </source>
</evidence>
<keyword evidence="9" id="KW-0735">Signal-anchor</keyword>
<dbReference type="InterPro" id="IPR035518">
    <property type="entry name" value="DPG_synthase"/>
</dbReference>
<dbReference type="Proteomes" id="UP000799640">
    <property type="component" value="Unassembled WGS sequence"/>
</dbReference>
<dbReference type="Gene3D" id="3.90.550.10">
    <property type="entry name" value="Spore Coat Polysaccharide Biosynthesis Protein SpsA, Chain A"/>
    <property type="match status" value="1"/>
</dbReference>
<keyword evidence="6 16" id="KW-0808">Transferase</keyword>
<proteinExistence type="inferred from homology"/>
<reference evidence="16" key="1">
    <citation type="journal article" date="2020" name="Stud. Mycol.">
        <title>101 Dothideomycetes genomes: a test case for predicting lifestyles and emergence of pathogens.</title>
        <authorList>
            <person name="Haridas S."/>
            <person name="Albert R."/>
            <person name="Binder M."/>
            <person name="Bloem J."/>
            <person name="Labutti K."/>
            <person name="Salamov A."/>
            <person name="Andreopoulos B."/>
            <person name="Baker S."/>
            <person name="Barry K."/>
            <person name="Bills G."/>
            <person name="Bluhm B."/>
            <person name="Cannon C."/>
            <person name="Castanera R."/>
            <person name="Culley D."/>
            <person name="Daum C."/>
            <person name="Ezra D."/>
            <person name="Gonzalez J."/>
            <person name="Henrissat B."/>
            <person name="Kuo A."/>
            <person name="Liang C."/>
            <person name="Lipzen A."/>
            <person name="Lutzoni F."/>
            <person name="Magnuson J."/>
            <person name="Mondo S."/>
            <person name="Nolan M."/>
            <person name="Ohm R."/>
            <person name="Pangilinan J."/>
            <person name="Park H.-J."/>
            <person name="Ramirez L."/>
            <person name="Alfaro M."/>
            <person name="Sun H."/>
            <person name="Tritt A."/>
            <person name="Yoshinaga Y."/>
            <person name="Zwiers L.-H."/>
            <person name="Turgeon B."/>
            <person name="Goodwin S."/>
            <person name="Spatafora J."/>
            <person name="Crous P."/>
            <person name="Grigoriev I."/>
        </authorList>
    </citation>
    <scope>NUCLEOTIDE SEQUENCE</scope>
    <source>
        <strain evidence="16">CBS 262.69</strain>
    </source>
</reference>
<evidence type="ECO:0000256" key="11">
    <source>
        <dbReference type="ARBA" id="ARBA00023136"/>
    </source>
</evidence>
<keyword evidence="17" id="KW-1185">Reference proteome</keyword>
<organism evidence="16 17">
    <name type="scientific">Trichodelitschia bisporula</name>
    <dbReference type="NCBI Taxonomy" id="703511"/>
    <lineage>
        <taxon>Eukaryota</taxon>
        <taxon>Fungi</taxon>
        <taxon>Dikarya</taxon>
        <taxon>Ascomycota</taxon>
        <taxon>Pezizomycotina</taxon>
        <taxon>Dothideomycetes</taxon>
        <taxon>Dothideomycetes incertae sedis</taxon>
        <taxon>Phaeotrichales</taxon>
        <taxon>Phaeotrichaceae</taxon>
        <taxon>Trichodelitschia</taxon>
    </lineage>
</organism>
<keyword evidence="10 14" id="KW-1133">Transmembrane helix</keyword>
<dbReference type="Pfam" id="PF00535">
    <property type="entry name" value="Glycos_transf_2"/>
    <property type="match status" value="1"/>
</dbReference>
<dbReference type="GO" id="GO:0004581">
    <property type="term" value="F:dolichyl-phosphate beta-glucosyltransferase activity"/>
    <property type="evidence" value="ECO:0007669"/>
    <property type="project" value="UniProtKB-EC"/>
</dbReference>
<comment type="catalytic activity">
    <reaction evidence="12">
        <text>a di-trans,poly-cis-dolichyl phosphate + UDP-alpha-D-glucose = a di-trans,poly-cis-dolichyl beta-D-glucosyl phosphate + UDP</text>
        <dbReference type="Rhea" id="RHEA:15401"/>
        <dbReference type="Rhea" id="RHEA-COMP:19498"/>
        <dbReference type="Rhea" id="RHEA-COMP:19502"/>
        <dbReference type="ChEBI" id="CHEBI:57525"/>
        <dbReference type="ChEBI" id="CHEBI:57683"/>
        <dbReference type="ChEBI" id="CHEBI:58223"/>
        <dbReference type="ChEBI" id="CHEBI:58885"/>
        <dbReference type="EC" id="2.4.1.117"/>
    </reaction>
    <physiologicalReaction direction="left-to-right" evidence="12">
        <dbReference type="Rhea" id="RHEA:15402"/>
    </physiologicalReaction>
</comment>
<evidence type="ECO:0000256" key="5">
    <source>
        <dbReference type="ARBA" id="ARBA00022676"/>
    </source>
</evidence>
<dbReference type="AlphaFoldDB" id="A0A6G1HXW7"/>
<dbReference type="PANTHER" id="PTHR10859:SF91">
    <property type="entry name" value="DOLICHYL-PHOSPHATE BETA-GLUCOSYLTRANSFERASE"/>
    <property type="match status" value="1"/>
</dbReference>
<feature type="transmembrane region" description="Helical" evidence="14">
    <location>
        <begin position="20"/>
        <end position="45"/>
    </location>
</feature>
<comment type="pathway">
    <text evidence="2">Protein modification; protein glycosylation.</text>
</comment>
<dbReference type="OrthoDB" id="3784at2759"/>
<evidence type="ECO:0000256" key="13">
    <source>
        <dbReference type="SAM" id="MobiDB-lite"/>
    </source>
</evidence>